<dbReference type="RefSeq" id="WP_133399850.1">
    <property type="nucleotide sequence ID" value="NZ_SMZX01000002.1"/>
</dbReference>
<organism evidence="1 2">
    <name type="scientific">Microbacterium oleivorans</name>
    <dbReference type="NCBI Taxonomy" id="273677"/>
    <lineage>
        <taxon>Bacteria</taxon>
        <taxon>Bacillati</taxon>
        <taxon>Actinomycetota</taxon>
        <taxon>Actinomycetes</taxon>
        <taxon>Micrococcales</taxon>
        <taxon>Microbacteriaceae</taxon>
        <taxon>Microbacterium</taxon>
    </lineage>
</organism>
<dbReference type="AlphaFoldDB" id="A0A4R5YHK5"/>
<evidence type="ECO:0000313" key="1">
    <source>
        <dbReference type="EMBL" id="TDL43849.1"/>
    </source>
</evidence>
<reference evidence="1 2" key="1">
    <citation type="submission" date="2019-03" db="EMBL/GenBank/DDBJ databases">
        <title>Genome Sequencing and Assembly of Various Microbes Isolated from Partially Reclaimed Soil and Acid Mine Drainage (AMD) Site.</title>
        <authorList>
            <person name="Steinbock B."/>
            <person name="Bechtold R."/>
            <person name="Sevigny J.L."/>
            <person name="Thomas D."/>
            <person name="Cuthill L.R."/>
            <person name="Aveiro Johannsen E.J."/>
            <person name="Thomas K."/>
            <person name="Ghosh A."/>
        </authorList>
    </citation>
    <scope>NUCLEOTIDE SEQUENCE [LARGE SCALE GENOMIC DNA]</scope>
    <source>
        <strain evidence="1 2">F-B2</strain>
    </source>
</reference>
<sequence length="62" mass="6622">MSDATFVNISRDIDPAVWIAVDEIEAVLARGGSAEIRTRSGTIYRTDESARGVLSTIAQATP</sequence>
<accession>A0A4R5YHK5</accession>
<proteinExistence type="predicted"/>
<protein>
    <submittedName>
        <fullName evidence="1">Uncharacterized protein</fullName>
    </submittedName>
</protein>
<name>A0A4R5YHK5_9MICO</name>
<evidence type="ECO:0000313" key="2">
    <source>
        <dbReference type="Proteomes" id="UP000295633"/>
    </source>
</evidence>
<comment type="caution">
    <text evidence="1">The sequence shown here is derived from an EMBL/GenBank/DDBJ whole genome shotgun (WGS) entry which is preliminary data.</text>
</comment>
<dbReference type="Proteomes" id="UP000295633">
    <property type="component" value="Unassembled WGS sequence"/>
</dbReference>
<dbReference type="EMBL" id="SMZX01000002">
    <property type="protein sequence ID" value="TDL43849.1"/>
    <property type="molecule type" value="Genomic_DNA"/>
</dbReference>
<gene>
    <name evidence="1" type="ORF">E2R54_11710</name>
</gene>